<evidence type="ECO:0000313" key="3">
    <source>
        <dbReference type="EMBL" id="MFI2474087.1"/>
    </source>
</evidence>
<reference evidence="3 4" key="1">
    <citation type="submission" date="2024-10" db="EMBL/GenBank/DDBJ databases">
        <title>The Natural Products Discovery Center: Release of the First 8490 Sequenced Strains for Exploring Actinobacteria Biosynthetic Diversity.</title>
        <authorList>
            <person name="Kalkreuter E."/>
            <person name="Kautsar S.A."/>
            <person name="Yang D."/>
            <person name="Bader C.D."/>
            <person name="Teijaro C.N."/>
            <person name="Fluegel L."/>
            <person name="Davis C.M."/>
            <person name="Simpson J.R."/>
            <person name="Lauterbach L."/>
            <person name="Steele A.D."/>
            <person name="Gui C."/>
            <person name="Meng S."/>
            <person name="Li G."/>
            <person name="Viehrig K."/>
            <person name="Ye F."/>
            <person name="Su P."/>
            <person name="Kiefer A.F."/>
            <person name="Nichols A."/>
            <person name="Cepeda A.J."/>
            <person name="Yan W."/>
            <person name="Fan B."/>
            <person name="Jiang Y."/>
            <person name="Adhikari A."/>
            <person name="Zheng C.-J."/>
            <person name="Schuster L."/>
            <person name="Cowan T.M."/>
            <person name="Smanski M.J."/>
            <person name="Chevrette M.G."/>
            <person name="De Carvalho L.P.S."/>
            <person name="Shen B."/>
        </authorList>
    </citation>
    <scope>NUCLEOTIDE SEQUENCE [LARGE SCALE GENOMIC DNA]</scope>
    <source>
        <strain evidence="3 4">NPDC019275</strain>
    </source>
</reference>
<protein>
    <submittedName>
        <fullName evidence="3">MerR family transcriptional regulator</fullName>
    </submittedName>
</protein>
<evidence type="ECO:0000313" key="4">
    <source>
        <dbReference type="Proteomes" id="UP001611415"/>
    </source>
</evidence>
<dbReference type="RefSeq" id="WP_397092566.1">
    <property type="nucleotide sequence ID" value="NZ_JBIRYO010000006.1"/>
</dbReference>
<dbReference type="EMBL" id="JBIRYO010000006">
    <property type="protein sequence ID" value="MFI2474087.1"/>
    <property type="molecule type" value="Genomic_DNA"/>
</dbReference>
<dbReference type="Proteomes" id="UP001611415">
    <property type="component" value="Unassembled WGS sequence"/>
</dbReference>
<dbReference type="SUPFAM" id="SSF46955">
    <property type="entry name" value="Putative DNA-binding domain"/>
    <property type="match status" value="1"/>
</dbReference>
<dbReference type="PANTHER" id="PTHR30204">
    <property type="entry name" value="REDOX-CYCLING DRUG-SENSING TRANSCRIPTIONAL ACTIVATOR SOXR"/>
    <property type="match status" value="1"/>
</dbReference>
<dbReference type="Pfam" id="PF13411">
    <property type="entry name" value="MerR_1"/>
    <property type="match status" value="1"/>
</dbReference>
<dbReference type="Gene3D" id="1.10.1660.10">
    <property type="match status" value="1"/>
</dbReference>
<dbReference type="PANTHER" id="PTHR30204:SF93">
    <property type="entry name" value="HTH MERR-TYPE DOMAIN-CONTAINING PROTEIN"/>
    <property type="match status" value="1"/>
</dbReference>
<dbReference type="InterPro" id="IPR009061">
    <property type="entry name" value="DNA-bd_dom_put_sf"/>
</dbReference>
<gene>
    <name evidence="3" type="ORF">ACH49W_11990</name>
</gene>
<dbReference type="CDD" id="cd00592">
    <property type="entry name" value="HTH_MerR-like"/>
    <property type="match status" value="1"/>
</dbReference>
<feature type="domain" description="HTH merR-type" evidence="2">
    <location>
        <begin position="16"/>
        <end position="85"/>
    </location>
</feature>
<name>A0ABW7WZ43_9NOCA</name>
<evidence type="ECO:0000259" key="2">
    <source>
        <dbReference type="PROSITE" id="PS50937"/>
    </source>
</evidence>
<proteinExistence type="predicted"/>
<dbReference type="PROSITE" id="PS50937">
    <property type="entry name" value="HTH_MERR_2"/>
    <property type="match status" value="1"/>
</dbReference>
<accession>A0ABW7WZ43</accession>
<sequence>MEVQQVVTDDTQARALVSIGELARSTGLAVRTIRFYCDEGILESRRSAGGHRMFDPESATERLLLVRRLRAVGLGLASITDVLKGERSIAEAIAAESTRLDIEFRSLAWRRASLRAIEAVAPARRAERLALLAAAQDSGAVHDCLIRFWRRILAPIPWSDVEKWVYWNVPEPPADPSVDEVVAYAELAALVAEPDMNRTVRQQYWRCRPDLIRDSRGLYVDVGDVMADVVPLVSEGVRPRAGGELDRFVNAHASARGERDSPRFREQLLIGATDTDHRIHRYWALTGQFFGTRVTVGQAHHWVYDALAQSVQLAPTESGERPYRGIIANFP</sequence>
<keyword evidence="1" id="KW-0238">DNA-binding</keyword>
<dbReference type="InterPro" id="IPR047057">
    <property type="entry name" value="MerR_fam"/>
</dbReference>
<dbReference type="InterPro" id="IPR000551">
    <property type="entry name" value="MerR-type_HTH_dom"/>
</dbReference>
<keyword evidence="4" id="KW-1185">Reference proteome</keyword>
<dbReference type="SMART" id="SM00422">
    <property type="entry name" value="HTH_MERR"/>
    <property type="match status" value="1"/>
</dbReference>
<evidence type="ECO:0000256" key="1">
    <source>
        <dbReference type="ARBA" id="ARBA00023125"/>
    </source>
</evidence>
<comment type="caution">
    <text evidence="3">The sequence shown here is derived from an EMBL/GenBank/DDBJ whole genome shotgun (WGS) entry which is preliminary data.</text>
</comment>
<organism evidence="3 4">
    <name type="scientific">Nocardia xishanensis</name>
    <dbReference type="NCBI Taxonomy" id="238964"/>
    <lineage>
        <taxon>Bacteria</taxon>
        <taxon>Bacillati</taxon>
        <taxon>Actinomycetota</taxon>
        <taxon>Actinomycetes</taxon>
        <taxon>Mycobacteriales</taxon>
        <taxon>Nocardiaceae</taxon>
        <taxon>Nocardia</taxon>
    </lineage>
</organism>